<dbReference type="EC" id="1.1.1.130" evidence="2"/>
<dbReference type="SUPFAM" id="SSF89733">
    <property type="entry name" value="L-sulfolactate dehydrogenase-like"/>
    <property type="match status" value="1"/>
</dbReference>
<dbReference type="InterPro" id="IPR003767">
    <property type="entry name" value="Malate/L-lactate_DH-like"/>
</dbReference>
<reference evidence="2 3" key="1">
    <citation type="submission" date="2020-03" db="EMBL/GenBank/DDBJ databases">
        <title>Cyclobacterium plantarum sp. nov., a marine bacterium isolated from a coastal-marine wetland.</title>
        <authorList>
            <person name="Sanchez-Porro C."/>
            <person name="Ventosa A."/>
            <person name="Amoozegar M."/>
        </authorList>
    </citation>
    <scope>NUCLEOTIDE SEQUENCE [LARGE SCALE GENOMIC DNA]</scope>
    <source>
        <strain evidence="2 3">GBPx2</strain>
    </source>
</reference>
<dbReference type="InterPro" id="IPR036111">
    <property type="entry name" value="Mal/L-sulfo/L-lacto_DH-like_sf"/>
</dbReference>
<dbReference type="InterPro" id="IPR043144">
    <property type="entry name" value="Mal/L-sulf/L-lact_DH-like_ah"/>
</dbReference>
<dbReference type="RefSeq" id="WP_166151083.1">
    <property type="nucleotide sequence ID" value="NZ_JAANYN010000014.1"/>
</dbReference>
<dbReference type="EMBL" id="JAANYN010000014">
    <property type="protein sequence ID" value="NHE59557.1"/>
    <property type="molecule type" value="Genomic_DNA"/>
</dbReference>
<dbReference type="NCBIfam" id="NF009750">
    <property type="entry name" value="PRK13260.1"/>
    <property type="match status" value="1"/>
</dbReference>
<proteinExistence type="predicted"/>
<comment type="caution">
    <text evidence="2">The sequence shown here is derived from an EMBL/GenBank/DDBJ whole genome shotgun (WGS) entry which is preliminary data.</text>
</comment>
<dbReference type="PANTHER" id="PTHR11091:SF3">
    <property type="entry name" value="2,3-DIKETO-L-GULONATE REDUCTASE"/>
    <property type="match status" value="1"/>
</dbReference>
<keyword evidence="3" id="KW-1185">Reference proteome</keyword>
<organism evidence="2 3">
    <name type="scientific">Cyclobacterium plantarum</name>
    <dbReference type="NCBI Taxonomy" id="2716263"/>
    <lineage>
        <taxon>Bacteria</taxon>
        <taxon>Pseudomonadati</taxon>
        <taxon>Bacteroidota</taxon>
        <taxon>Cytophagia</taxon>
        <taxon>Cytophagales</taxon>
        <taxon>Cyclobacteriaceae</taxon>
        <taxon>Cyclobacterium</taxon>
    </lineage>
</organism>
<gene>
    <name evidence="2" type="primary">yiaK</name>
    <name evidence="2" type="ORF">G9Q97_22335</name>
</gene>
<evidence type="ECO:0000256" key="1">
    <source>
        <dbReference type="ARBA" id="ARBA00023002"/>
    </source>
</evidence>
<dbReference type="Gene3D" id="3.30.1370.60">
    <property type="entry name" value="Hypothetical oxidoreductase yiak, domain 2"/>
    <property type="match status" value="1"/>
</dbReference>
<dbReference type="GO" id="GO:0047559">
    <property type="term" value="F:3-dehydro-L-gulonate 2-dehydrogenase activity"/>
    <property type="evidence" value="ECO:0007669"/>
    <property type="project" value="UniProtKB-EC"/>
</dbReference>
<dbReference type="InterPro" id="IPR043143">
    <property type="entry name" value="Mal/L-sulf/L-lact_DH-like_NADP"/>
</dbReference>
<protein>
    <submittedName>
        <fullName evidence="2">3-dehydro-L-gulonate 2-dehydrogenase</fullName>
        <ecNumber evidence="2">1.1.1.130</ecNumber>
    </submittedName>
</protein>
<dbReference type="Pfam" id="PF02615">
    <property type="entry name" value="Ldh_2"/>
    <property type="match status" value="1"/>
</dbReference>
<accession>A0ABX0HHC7</accession>
<keyword evidence="1 2" id="KW-0560">Oxidoreductase</keyword>
<dbReference type="PANTHER" id="PTHR11091">
    <property type="entry name" value="OXIDOREDUCTASE-RELATED"/>
    <property type="match status" value="1"/>
</dbReference>
<sequence>MKNNIRIPFVQLESTLGAILQKSGFDSEKASVCATLFAKASLDGVASHGLNRFPTFLEQVRKGHVKVEAIPEQEFSLPVMERWDGKLGPGMYNAHFAMGRAISMATENGMGCVALNNTNHWMRAGNYGWQAAEAGCIGICCTNTIPNMPAWGGSEPKLGNNPLVVAVPFRNEALVLDMAMTQYSYGKMSIFEKEKASMPYAAGFDSKGELTKNPIHVLAKQLALPIGLWKGAGLSLMLDLLASGLSNGKTTREIGLQGEEYGISQFFLCFHLEKLGIAPLELDKKLAEVVEDLKATAVFEGMEVSYPGEKSFQRRKENLALGVPVAAEIWEEVLQMNG</sequence>
<evidence type="ECO:0000313" key="3">
    <source>
        <dbReference type="Proteomes" id="UP000649799"/>
    </source>
</evidence>
<dbReference type="Proteomes" id="UP000649799">
    <property type="component" value="Unassembled WGS sequence"/>
</dbReference>
<name>A0ABX0HHC7_9BACT</name>
<evidence type="ECO:0000313" key="2">
    <source>
        <dbReference type="EMBL" id="NHE59557.1"/>
    </source>
</evidence>
<dbReference type="Gene3D" id="1.10.1530.10">
    <property type="match status" value="1"/>
</dbReference>